<dbReference type="CDD" id="cd19138">
    <property type="entry name" value="AKR_YeaE"/>
    <property type="match status" value="1"/>
</dbReference>
<feature type="binding site" evidence="2">
    <location>
        <position position="113"/>
    </location>
    <ligand>
        <name>substrate</name>
    </ligand>
</feature>
<dbReference type="PANTHER" id="PTHR43638:SF3">
    <property type="entry name" value="ALDEHYDE REDUCTASE"/>
    <property type="match status" value="1"/>
</dbReference>
<dbReference type="AlphaFoldDB" id="A0A1E5NAT3"/>
<reference evidence="5 6" key="1">
    <citation type="submission" date="2016-08" db="EMBL/GenBank/DDBJ databases">
        <title>Characterization and recognition of Brachyspira hampsonii sp. nov., a novel intestinal spirochete that is pathogenic to pigs.</title>
        <authorList>
            <person name="Mirajkar N."/>
            <person name="La T."/>
            <person name="Phillips N."/>
            <person name="Hampson D."/>
            <person name="Gebhart C."/>
        </authorList>
    </citation>
    <scope>NUCLEOTIDE SEQUENCE [LARGE SCALE GENOMIC DNA]</scope>
    <source>
        <strain evidence="5 6">P280/1</strain>
    </source>
</reference>
<evidence type="ECO:0000259" key="4">
    <source>
        <dbReference type="Pfam" id="PF00248"/>
    </source>
</evidence>
<name>A0A1E5NAT3_9SPIR</name>
<evidence type="ECO:0000256" key="2">
    <source>
        <dbReference type="PIRSR" id="PIRSR000097-2"/>
    </source>
</evidence>
<dbReference type="PIRSF" id="PIRSF000097">
    <property type="entry name" value="AKR"/>
    <property type="match status" value="1"/>
</dbReference>
<feature type="domain" description="NADP-dependent oxidoreductase" evidence="4">
    <location>
        <begin position="15"/>
        <end position="270"/>
    </location>
</feature>
<protein>
    <submittedName>
        <fullName evidence="5">Aldo/keto reductase</fullName>
    </submittedName>
</protein>
<gene>
    <name evidence="5" type="ORF">BFL38_01170</name>
</gene>
<dbReference type="InterPro" id="IPR023210">
    <property type="entry name" value="NADP_OxRdtase_dom"/>
</dbReference>
<evidence type="ECO:0000313" key="6">
    <source>
        <dbReference type="Proteomes" id="UP000095247"/>
    </source>
</evidence>
<evidence type="ECO:0000256" key="1">
    <source>
        <dbReference type="PIRSR" id="PIRSR000097-1"/>
    </source>
</evidence>
<dbReference type="InterPro" id="IPR036812">
    <property type="entry name" value="NAD(P)_OxRdtase_dom_sf"/>
</dbReference>
<dbReference type="EMBL" id="MDCO01000014">
    <property type="protein sequence ID" value="OEJ13211.1"/>
    <property type="molecule type" value="Genomic_DNA"/>
</dbReference>
<feature type="active site" description="Proton donor" evidence="1">
    <location>
        <position position="52"/>
    </location>
</feature>
<organism evidence="5 6">
    <name type="scientific">Brachyspira hampsonii</name>
    <dbReference type="NCBI Taxonomy" id="1287055"/>
    <lineage>
        <taxon>Bacteria</taxon>
        <taxon>Pseudomonadati</taxon>
        <taxon>Spirochaetota</taxon>
        <taxon>Spirochaetia</taxon>
        <taxon>Brachyspirales</taxon>
        <taxon>Brachyspiraceae</taxon>
        <taxon>Brachyspira</taxon>
    </lineage>
</organism>
<dbReference type="GO" id="GO:0016491">
    <property type="term" value="F:oxidoreductase activity"/>
    <property type="evidence" value="ECO:0007669"/>
    <property type="project" value="InterPro"/>
</dbReference>
<dbReference type="RefSeq" id="WP_069727580.1">
    <property type="nucleotide sequence ID" value="NZ_MDCO01000014.1"/>
</dbReference>
<dbReference type="PRINTS" id="PR00069">
    <property type="entry name" value="ALDKETRDTASE"/>
</dbReference>
<evidence type="ECO:0000256" key="3">
    <source>
        <dbReference type="PIRSR" id="PIRSR000097-3"/>
    </source>
</evidence>
<dbReference type="PANTHER" id="PTHR43638">
    <property type="entry name" value="OXIDOREDUCTASE, ALDO/KETO REDUCTASE FAMILY PROTEIN"/>
    <property type="match status" value="1"/>
</dbReference>
<evidence type="ECO:0000313" key="5">
    <source>
        <dbReference type="EMBL" id="OEJ13211.1"/>
    </source>
</evidence>
<dbReference type="Proteomes" id="UP000095247">
    <property type="component" value="Unassembled WGS sequence"/>
</dbReference>
<dbReference type="InterPro" id="IPR020471">
    <property type="entry name" value="AKR"/>
</dbReference>
<feature type="site" description="Lowers pKa of active site Tyr" evidence="3">
    <location>
        <position position="80"/>
    </location>
</feature>
<comment type="caution">
    <text evidence="5">The sequence shown here is derived from an EMBL/GenBank/DDBJ whole genome shotgun (WGS) entry which is preliminary data.</text>
</comment>
<dbReference type="Pfam" id="PF00248">
    <property type="entry name" value="Aldo_ket_red"/>
    <property type="match status" value="1"/>
</dbReference>
<proteinExistence type="predicted"/>
<accession>A0A1E5NAT3</accession>
<sequence length="284" mass="31841">MNYTLKSSNIMPKFGIGTWCMGEVETEFQKEAEAIAFALENGVRLIDTAEMYGEGKAESIIGDALKTLSIKREELFIVSKVYPHNAGRDKLFKSLENSLNRMGLKYLDMYLLHWRGRVPLSETVECMETAKKEGLIKDWGVSNFDIDDMKELETIKDGDKCTVNQVLYHLGSRGVDYSLAPYMEGKNIALMAYCPLAQSGGLGKDILKNNTILSIAKKHNAAPSQIALAFIMGFNNKIAIPKSSNKKHIIENIESQKIKLDDEDIAIINKEFPKPNKKMPLDIV</sequence>
<dbReference type="Gene3D" id="3.20.20.100">
    <property type="entry name" value="NADP-dependent oxidoreductase domain"/>
    <property type="match status" value="1"/>
</dbReference>
<dbReference type="SUPFAM" id="SSF51430">
    <property type="entry name" value="NAD(P)-linked oxidoreductase"/>
    <property type="match status" value="1"/>
</dbReference>